<evidence type="ECO:0000313" key="3">
    <source>
        <dbReference type="Proteomes" id="UP000004030"/>
    </source>
</evidence>
<evidence type="ECO:0000313" key="2">
    <source>
        <dbReference type="EMBL" id="EHJ60444.1"/>
    </source>
</evidence>
<dbReference type="STRING" id="1088721.JI59_07195"/>
<dbReference type="eggNOG" id="ENOG50336M6">
    <property type="taxonomic scope" value="Bacteria"/>
</dbReference>
<feature type="transmembrane region" description="Helical" evidence="1">
    <location>
        <begin position="72"/>
        <end position="90"/>
    </location>
</feature>
<reference evidence="2 3" key="1">
    <citation type="journal article" date="2012" name="J. Bacteriol.">
        <title>Genome sequence of benzo(a)pyrene-degrading bacterium Novosphingobium pentaromativorans US6-1.</title>
        <authorList>
            <person name="Luo Y.R."/>
            <person name="Kang S.G."/>
            <person name="Kim S.J."/>
            <person name="Kim M.R."/>
            <person name="Li N."/>
            <person name="Lee J.H."/>
            <person name="Kwon K.K."/>
        </authorList>
    </citation>
    <scope>NUCLEOTIDE SEQUENCE [LARGE SCALE GENOMIC DNA]</scope>
    <source>
        <strain evidence="2 3">US6-1</strain>
    </source>
</reference>
<keyword evidence="3" id="KW-1185">Reference proteome</keyword>
<dbReference type="PATRIC" id="fig|1088721.3.peg.2545"/>
<keyword evidence="1" id="KW-0812">Transmembrane</keyword>
<accession>G6EE03</accession>
<protein>
    <recommendedName>
        <fullName evidence="4">Transmembrane protein</fullName>
    </recommendedName>
</protein>
<name>G6EE03_9SPHN</name>
<feature type="transmembrane region" description="Helical" evidence="1">
    <location>
        <begin position="96"/>
        <end position="121"/>
    </location>
</feature>
<dbReference type="AlphaFoldDB" id="G6EE03"/>
<proteinExistence type="predicted"/>
<keyword evidence="1" id="KW-0472">Membrane</keyword>
<dbReference type="Proteomes" id="UP000004030">
    <property type="component" value="Unassembled WGS sequence"/>
</dbReference>
<evidence type="ECO:0000256" key="1">
    <source>
        <dbReference type="SAM" id="Phobius"/>
    </source>
</evidence>
<gene>
    <name evidence="2" type="ORF">NSU_2574</name>
</gene>
<evidence type="ECO:0008006" key="4">
    <source>
        <dbReference type="Google" id="ProtNLM"/>
    </source>
</evidence>
<feature type="transmembrane region" description="Helical" evidence="1">
    <location>
        <begin position="42"/>
        <end position="65"/>
    </location>
</feature>
<comment type="caution">
    <text evidence="2">The sequence shown here is derived from an EMBL/GenBank/DDBJ whole genome shotgun (WGS) entry which is preliminary data.</text>
</comment>
<keyword evidence="1" id="KW-1133">Transmembrane helix</keyword>
<dbReference type="EMBL" id="AGFM01000038">
    <property type="protein sequence ID" value="EHJ60444.1"/>
    <property type="molecule type" value="Genomic_DNA"/>
</dbReference>
<organism evidence="2 3">
    <name type="scientific">Novosphingobium pentaromativorans US6-1</name>
    <dbReference type="NCBI Taxonomy" id="1088721"/>
    <lineage>
        <taxon>Bacteria</taxon>
        <taxon>Pseudomonadati</taxon>
        <taxon>Pseudomonadota</taxon>
        <taxon>Alphaproteobacteria</taxon>
        <taxon>Sphingomonadales</taxon>
        <taxon>Sphingomonadaceae</taxon>
        <taxon>Novosphingobium</taxon>
    </lineage>
</organism>
<sequence>MAALLSIPWNAFGCLDFTLTVTRSPTYLAQFPPEMIDYIDTFPAWSIVAWALGTWGALLGSVLLVMRSRWAIAAFAASLLGLALTTVYQWTSDAPAAVTGAGGMAMSALIWIVAIALLWFAMRMKARGILD</sequence>